<dbReference type="AlphaFoldDB" id="A0A926Y4L1"/>
<dbReference type="InterPro" id="IPR000594">
    <property type="entry name" value="ThiF_NAD_FAD-bd"/>
</dbReference>
<evidence type="ECO:0000256" key="1">
    <source>
        <dbReference type="ARBA" id="ARBA00022670"/>
    </source>
</evidence>
<dbReference type="InterPro" id="IPR032865">
    <property type="entry name" value="Prok-E2_A"/>
</dbReference>
<dbReference type="GO" id="GO:0008237">
    <property type="term" value="F:metallopeptidase activity"/>
    <property type="evidence" value="ECO:0007669"/>
    <property type="project" value="UniProtKB-KW"/>
</dbReference>
<reference evidence="8" key="1">
    <citation type="submission" date="2020-09" db="EMBL/GenBank/DDBJ databases">
        <authorList>
            <person name="Kim M.K."/>
        </authorList>
    </citation>
    <scope>NUCLEOTIDE SEQUENCE</scope>
    <source>
        <strain evidence="8">BT702</strain>
    </source>
</reference>
<dbReference type="InterPro" id="IPR035985">
    <property type="entry name" value="Ubiquitin-activating_enz"/>
</dbReference>
<gene>
    <name evidence="8" type="ORF">IC229_22115</name>
</gene>
<dbReference type="Gene3D" id="3.40.50.720">
    <property type="entry name" value="NAD(P)-binding Rossmann-like Domain"/>
    <property type="match status" value="1"/>
</dbReference>
<dbReference type="Pfam" id="PF14464">
    <property type="entry name" value="Prok-JAB"/>
    <property type="match status" value="1"/>
</dbReference>
<accession>A0A926Y4L1</accession>
<evidence type="ECO:0000256" key="3">
    <source>
        <dbReference type="ARBA" id="ARBA00022801"/>
    </source>
</evidence>
<dbReference type="GO" id="GO:0008641">
    <property type="term" value="F:ubiquitin-like modifier activating enzyme activity"/>
    <property type="evidence" value="ECO:0007669"/>
    <property type="project" value="InterPro"/>
</dbReference>
<dbReference type="EMBL" id="JACWZY010000021">
    <property type="protein sequence ID" value="MBD2703355.1"/>
    <property type="molecule type" value="Genomic_DNA"/>
</dbReference>
<dbReference type="GO" id="GO:0016779">
    <property type="term" value="F:nucleotidyltransferase activity"/>
    <property type="evidence" value="ECO:0007669"/>
    <property type="project" value="UniProtKB-KW"/>
</dbReference>
<dbReference type="GO" id="GO:0006508">
    <property type="term" value="P:proteolysis"/>
    <property type="evidence" value="ECO:0007669"/>
    <property type="project" value="UniProtKB-KW"/>
</dbReference>
<keyword evidence="2" id="KW-0479">Metal-binding</keyword>
<dbReference type="Pfam" id="PF14457">
    <property type="entry name" value="Prok-E2_A"/>
    <property type="match status" value="1"/>
</dbReference>
<organism evidence="8 9">
    <name type="scientific">Spirosoma profusum</name>
    <dbReference type="NCBI Taxonomy" id="2771354"/>
    <lineage>
        <taxon>Bacteria</taxon>
        <taxon>Pseudomonadati</taxon>
        <taxon>Bacteroidota</taxon>
        <taxon>Cytophagia</taxon>
        <taxon>Cytophagales</taxon>
        <taxon>Cytophagaceae</taxon>
        <taxon>Spirosoma</taxon>
    </lineage>
</organism>
<feature type="domain" description="THIF-type NAD/FAD binding fold" evidence="6">
    <location>
        <begin position="363"/>
        <end position="466"/>
    </location>
</feature>
<dbReference type="Proteomes" id="UP000598820">
    <property type="component" value="Unassembled WGS sequence"/>
</dbReference>
<keyword evidence="5" id="KW-0482">Metalloprotease</keyword>
<evidence type="ECO:0000259" key="6">
    <source>
        <dbReference type="Pfam" id="PF00899"/>
    </source>
</evidence>
<keyword evidence="8" id="KW-0808">Transferase</keyword>
<protein>
    <submittedName>
        <fullName evidence="8">ThiF family adenylyltransferase</fullName>
    </submittedName>
</protein>
<name>A0A926Y4L1_9BACT</name>
<sequence length="751" mass="83538">MLRSSSLQPYADDLSVEVQAAIQEIGQYFGIPNPKVLILDHWHVVVPVVYNVSLPSRGAVDGIDIREQEPMLIRLSLNSYPHAAPFLLSDRKDFPRSRLSHLYFTTDDEPARLCLVRNNPHEWFATIKLRDFLDVGGQWLYKAATGQLDEDGDEFDPTRLEGNIGLKHIYRYDLINEVVSQNQRFIPDLPAALFIGGQLLKAGKVDSYQTNAHVPFIVFEKVRNAIAILSTEENEELVANPVFTFVFWDPDGAMDNLYLTSRPKNYGQLKLFFSLRGIDLHQALLKLEMLGAIPRLGLPIVFAIKRPRRVIGYNGNYEFINFLIVLPAEGVAAIDDSRKVKLQGHIEPFSKDMAVTLSDRNQTSASLYIGAGSLGSKLILHDARSGNLQIGICDDDTMLPHNLARHALVADRLGQNKAEALASIIKQFYSADKTDKITAITSNAIYLDKEFQEYQCIIDTTASVQVMNFLISKQLPTNTRYYKAEIADAGALGLLYAEGYNRNPRMDDLVNLASFNATKIEQLRTWRMNDAQREVTTLNVGLGCSSTTSVMADDTLGFHASVFSRMLAKATTQESQGMSGILAISSLDESKGSPSISTEYLDVQAFDILNCKAGSGWEVRLMGGIKELLFANGNRQAPKETGGVLIGIANYKTKTIHVFDIVVEPQGSHGTYCEFVRGNKGLPAEIDEIKRKTGEVIGYIGEWHTHPMNLKGLSTKDEKTIAELRVLNRTVPIPTCALIVTPDELLVYVYE</sequence>
<keyword evidence="3" id="KW-0378">Hydrolase</keyword>
<keyword evidence="4" id="KW-0862">Zinc</keyword>
<dbReference type="InterPro" id="IPR028090">
    <property type="entry name" value="JAB_dom_prok"/>
</dbReference>
<evidence type="ECO:0000259" key="7">
    <source>
        <dbReference type="Pfam" id="PF14464"/>
    </source>
</evidence>
<evidence type="ECO:0000256" key="2">
    <source>
        <dbReference type="ARBA" id="ARBA00022723"/>
    </source>
</evidence>
<evidence type="ECO:0000256" key="4">
    <source>
        <dbReference type="ARBA" id="ARBA00022833"/>
    </source>
</evidence>
<comment type="caution">
    <text evidence="8">The sequence shown here is derived from an EMBL/GenBank/DDBJ whole genome shotgun (WGS) entry which is preliminary data.</text>
</comment>
<keyword evidence="9" id="KW-1185">Reference proteome</keyword>
<feature type="domain" description="JAB" evidence="7">
    <location>
        <begin position="631"/>
        <end position="724"/>
    </location>
</feature>
<dbReference type="SUPFAM" id="SSF69572">
    <property type="entry name" value="Activating enzymes of the ubiquitin-like proteins"/>
    <property type="match status" value="1"/>
</dbReference>
<dbReference type="Gene3D" id="3.40.140.10">
    <property type="entry name" value="Cytidine Deaminase, domain 2"/>
    <property type="match status" value="1"/>
</dbReference>
<dbReference type="GO" id="GO:0046872">
    <property type="term" value="F:metal ion binding"/>
    <property type="evidence" value="ECO:0007669"/>
    <property type="project" value="UniProtKB-KW"/>
</dbReference>
<proteinExistence type="predicted"/>
<evidence type="ECO:0000313" key="9">
    <source>
        <dbReference type="Proteomes" id="UP000598820"/>
    </source>
</evidence>
<dbReference type="RefSeq" id="WP_190889205.1">
    <property type="nucleotide sequence ID" value="NZ_JACWZY010000021.1"/>
</dbReference>
<evidence type="ECO:0000313" key="8">
    <source>
        <dbReference type="EMBL" id="MBD2703355.1"/>
    </source>
</evidence>
<keyword evidence="8" id="KW-0548">Nucleotidyltransferase</keyword>
<evidence type="ECO:0000256" key="5">
    <source>
        <dbReference type="ARBA" id="ARBA00023049"/>
    </source>
</evidence>
<dbReference type="Pfam" id="PF00899">
    <property type="entry name" value="ThiF"/>
    <property type="match status" value="1"/>
</dbReference>
<keyword evidence="1" id="KW-0645">Protease</keyword>